<reference evidence="2 3" key="1">
    <citation type="journal article" date="2016" name="Nat. Commun.">
        <title>Extremotolerant tardigrade genome and improved radiotolerance of human cultured cells by tardigrade-unique protein.</title>
        <authorList>
            <person name="Hashimoto T."/>
            <person name="Horikawa D.D."/>
            <person name="Saito Y."/>
            <person name="Kuwahara H."/>
            <person name="Kozuka-Hata H."/>
            <person name="Shin-I T."/>
            <person name="Minakuchi Y."/>
            <person name="Ohishi K."/>
            <person name="Motoyama A."/>
            <person name="Aizu T."/>
            <person name="Enomoto A."/>
            <person name="Kondo K."/>
            <person name="Tanaka S."/>
            <person name="Hara Y."/>
            <person name="Koshikawa S."/>
            <person name="Sagara H."/>
            <person name="Miura T."/>
            <person name="Yokobori S."/>
            <person name="Miyagawa K."/>
            <person name="Suzuki Y."/>
            <person name="Kubo T."/>
            <person name="Oyama M."/>
            <person name="Kohara Y."/>
            <person name="Fujiyama A."/>
            <person name="Arakawa K."/>
            <person name="Katayama T."/>
            <person name="Toyoda A."/>
            <person name="Kunieda T."/>
        </authorList>
    </citation>
    <scope>NUCLEOTIDE SEQUENCE [LARGE SCALE GENOMIC DNA]</scope>
    <source>
        <strain evidence="2 3">YOKOZUNA-1</strain>
    </source>
</reference>
<name>A0A1D1VFS3_RAMVA</name>
<evidence type="ECO:0000256" key="1">
    <source>
        <dbReference type="SAM" id="MobiDB-lite"/>
    </source>
</evidence>
<dbReference type="AlphaFoldDB" id="A0A1D1VFS3"/>
<evidence type="ECO:0000313" key="2">
    <source>
        <dbReference type="EMBL" id="GAU98607.1"/>
    </source>
</evidence>
<organism evidence="2 3">
    <name type="scientific">Ramazzottius varieornatus</name>
    <name type="common">Water bear</name>
    <name type="synonym">Tardigrade</name>
    <dbReference type="NCBI Taxonomy" id="947166"/>
    <lineage>
        <taxon>Eukaryota</taxon>
        <taxon>Metazoa</taxon>
        <taxon>Ecdysozoa</taxon>
        <taxon>Tardigrada</taxon>
        <taxon>Eutardigrada</taxon>
        <taxon>Parachela</taxon>
        <taxon>Hypsibioidea</taxon>
        <taxon>Ramazzottiidae</taxon>
        <taxon>Ramazzottius</taxon>
    </lineage>
</organism>
<comment type="caution">
    <text evidence="2">The sequence shown here is derived from an EMBL/GenBank/DDBJ whole genome shotgun (WGS) entry which is preliminary data.</text>
</comment>
<keyword evidence="3" id="KW-1185">Reference proteome</keyword>
<accession>A0A1D1VFS3</accession>
<feature type="compositionally biased region" description="Basic and acidic residues" evidence="1">
    <location>
        <begin position="9"/>
        <end position="28"/>
    </location>
</feature>
<dbReference type="EMBL" id="BDGG01000004">
    <property type="protein sequence ID" value="GAU98607.1"/>
    <property type="molecule type" value="Genomic_DNA"/>
</dbReference>
<protein>
    <submittedName>
        <fullName evidence="2">Uncharacterized protein</fullName>
    </submittedName>
</protein>
<evidence type="ECO:0000313" key="3">
    <source>
        <dbReference type="Proteomes" id="UP000186922"/>
    </source>
</evidence>
<sequence>MDFSLPHVPSKDHSRLRGTARDRNAADKLTSRRCYRKEGLQRYSLQLLRSFHKDMSEGNCGYMNRSRQRGKPASRNGLHTGNAYRTACNRIYQ</sequence>
<dbReference type="Proteomes" id="UP000186922">
    <property type="component" value="Unassembled WGS sequence"/>
</dbReference>
<proteinExistence type="predicted"/>
<feature type="region of interest" description="Disordered" evidence="1">
    <location>
        <begin position="1"/>
        <end position="28"/>
    </location>
</feature>
<gene>
    <name evidence="2" type="primary">RvY_09731-1</name>
    <name evidence="2" type="synonym">RvY_09731.1</name>
    <name evidence="2" type="ORF">RvY_09731</name>
</gene>
<feature type="region of interest" description="Disordered" evidence="1">
    <location>
        <begin position="58"/>
        <end position="82"/>
    </location>
</feature>